<dbReference type="AlphaFoldDB" id="A0A0M0BPC8"/>
<dbReference type="PANTHER" id="PTHR43290">
    <property type="entry name" value="MEVALONATE KINASE"/>
    <property type="match status" value="1"/>
</dbReference>
<keyword evidence="1" id="KW-0808">Transferase</keyword>
<reference evidence="3 4" key="1">
    <citation type="submission" date="2015-06" db="EMBL/GenBank/DDBJ databases">
        <title>New insights into the roles of widespread benthic archaea in carbon and nitrogen cycling.</title>
        <authorList>
            <person name="Lazar C.S."/>
            <person name="Baker B.J."/>
            <person name="Seitz K.W."/>
            <person name="Hyde A.S."/>
            <person name="Dick G.J."/>
            <person name="Hinrichs K.-U."/>
            <person name="Teske A.P."/>
        </authorList>
    </citation>
    <scope>NUCLEOTIDE SEQUENCE [LARGE SCALE GENOMIC DNA]</scope>
    <source>
        <strain evidence="3">DG-45</strain>
    </source>
</reference>
<evidence type="ECO:0000313" key="3">
    <source>
        <dbReference type="EMBL" id="KON30422.1"/>
    </source>
</evidence>
<organism evidence="3 4">
    <name type="scientific">miscellaneous Crenarchaeota group-15 archaeon DG-45</name>
    <dbReference type="NCBI Taxonomy" id="1685127"/>
    <lineage>
        <taxon>Archaea</taxon>
        <taxon>Candidatus Bathyarchaeota</taxon>
        <taxon>MCG-15</taxon>
    </lineage>
</organism>
<dbReference type="GO" id="GO:0004496">
    <property type="term" value="F:mevalonate kinase activity"/>
    <property type="evidence" value="ECO:0007669"/>
    <property type="project" value="InterPro"/>
</dbReference>
<dbReference type="SUPFAM" id="SSF54211">
    <property type="entry name" value="Ribosomal protein S5 domain 2-like"/>
    <property type="match status" value="1"/>
</dbReference>
<protein>
    <recommendedName>
        <fullName evidence="5">Mevalonate kinase</fullName>
    </recommendedName>
</protein>
<evidence type="ECO:0000256" key="2">
    <source>
        <dbReference type="ARBA" id="ARBA00022777"/>
    </source>
</evidence>
<keyword evidence="2" id="KW-0418">Kinase</keyword>
<name>A0A0M0BPC8_9ARCH</name>
<proteinExistence type="predicted"/>
<dbReference type="InterPro" id="IPR020568">
    <property type="entry name" value="Ribosomal_Su5_D2-typ_SF"/>
</dbReference>
<accession>A0A0M0BPC8</accession>
<evidence type="ECO:0008006" key="5">
    <source>
        <dbReference type="Google" id="ProtNLM"/>
    </source>
</evidence>
<dbReference type="GO" id="GO:0019287">
    <property type="term" value="P:isopentenyl diphosphate biosynthetic process, mevalonate pathway"/>
    <property type="evidence" value="ECO:0007669"/>
    <property type="project" value="TreeGrafter"/>
</dbReference>
<dbReference type="PANTHER" id="PTHR43290:SF2">
    <property type="entry name" value="MEVALONATE KINASE"/>
    <property type="match status" value="1"/>
</dbReference>
<dbReference type="InterPro" id="IPR014721">
    <property type="entry name" value="Ribsml_uS5_D2-typ_fold_subgr"/>
</dbReference>
<feature type="non-terminal residue" evidence="3">
    <location>
        <position position="75"/>
    </location>
</feature>
<gene>
    <name evidence="3" type="ORF">AC482_03955</name>
</gene>
<dbReference type="Gene3D" id="3.30.230.10">
    <property type="match status" value="1"/>
</dbReference>
<dbReference type="GO" id="GO:0005829">
    <property type="term" value="C:cytosol"/>
    <property type="evidence" value="ECO:0007669"/>
    <property type="project" value="TreeGrafter"/>
</dbReference>
<sequence>MAVEASAPGKAILLGEHSVVYRGPAVVLAIDRRARVVAEERSDDRIRIDALDLGFSGHFVGDAYHPERGEAWRGQ</sequence>
<dbReference type="EMBL" id="LFWZ01000032">
    <property type="protein sequence ID" value="KON30422.1"/>
    <property type="molecule type" value="Genomic_DNA"/>
</dbReference>
<dbReference type="InterPro" id="IPR006205">
    <property type="entry name" value="Mev_gal_kin"/>
</dbReference>
<dbReference type="GO" id="GO:0005524">
    <property type="term" value="F:ATP binding"/>
    <property type="evidence" value="ECO:0007669"/>
    <property type="project" value="InterPro"/>
</dbReference>
<comment type="caution">
    <text evidence="3">The sequence shown here is derived from an EMBL/GenBank/DDBJ whole genome shotgun (WGS) entry which is preliminary data.</text>
</comment>
<evidence type="ECO:0000256" key="1">
    <source>
        <dbReference type="ARBA" id="ARBA00022679"/>
    </source>
</evidence>
<evidence type="ECO:0000313" key="4">
    <source>
        <dbReference type="Proteomes" id="UP000037210"/>
    </source>
</evidence>
<dbReference type="Proteomes" id="UP000037210">
    <property type="component" value="Unassembled WGS sequence"/>
</dbReference>